<evidence type="ECO:0008006" key="4">
    <source>
        <dbReference type="Google" id="ProtNLM"/>
    </source>
</evidence>
<accession>A0AA88GYS9</accession>
<sequence>MSSLVFSLVKQSIWLLYSLILMHYSGWLNVMHQHWECPNIEILNLDAITVGQDENISLYSSSFNSFNRNEYLALYYKKNFLGLFGIQNPSFHGTAPTTSSMTFLSDGWLLIASCITIHAIRIFSFGFFVYSAIGSVIIKKLEWMEECRISHRYLRPFLQFITRNCTVPLFLHLLFLSLYLLQISCQVFCWEGSTLLEFILKNSLFGMFVLVLLEILIISLLRRVLRGSPEKPDEQ</sequence>
<comment type="caution">
    <text evidence="2">The sequence shown here is derived from an EMBL/GenBank/DDBJ whole genome shotgun (WGS) entry which is preliminary data.</text>
</comment>
<keyword evidence="1" id="KW-0812">Transmembrane</keyword>
<gene>
    <name evidence="2" type="ORF">C9374_000302</name>
</gene>
<feature type="transmembrane region" description="Helical" evidence="1">
    <location>
        <begin position="160"/>
        <end position="183"/>
    </location>
</feature>
<keyword evidence="1" id="KW-1133">Transmembrane helix</keyword>
<dbReference type="RefSeq" id="XP_044552855.1">
    <property type="nucleotide sequence ID" value="XM_044692502.1"/>
</dbReference>
<reference evidence="2 3" key="1">
    <citation type="journal article" date="2018" name="BMC Genomics">
        <title>The genome of Naegleria lovaniensis, the basis for a comparative approach to unravel pathogenicity factors of the human pathogenic amoeba N. fowleri.</title>
        <authorList>
            <person name="Liechti N."/>
            <person name="Schurch N."/>
            <person name="Bruggmann R."/>
            <person name="Wittwer M."/>
        </authorList>
    </citation>
    <scope>NUCLEOTIDE SEQUENCE [LARGE SCALE GENOMIC DNA]</scope>
    <source>
        <strain evidence="2 3">ATCC 30569</strain>
    </source>
</reference>
<keyword evidence="3" id="KW-1185">Reference proteome</keyword>
<organism evidence="2 3">
    <name type="scientific">Naegleria lovaniensis</name>
    <name type="common">Amoeba</name>
    <dbReference type="NCBI Taxonomy" id="51637"/>
    <lineage>
        <taxon>Eukaryota</taxon>
        <taxon>Discoba</taxon>
        <taxon>Heterolobosea</taxon>
        <taxon>Tetramitia</taxon>
        <taxon>Eutetramitia</taxon>
        <taxon>Vahlkampfiidae</taxon>
        <taxon>Naegleria</taxon>
    </lineage>
</organism>
<proteinExistence type="predicted"/>
<evidence type="ECO:0000313" key="2">
    <source>
        <dbReference type="EMBL" id="KAG2388863.1"/>
    </source>
</evidence>
<feature type="transmembrane region" description="Helical" evidence="1">
    <location>
        <begin position="108"/>
        <end position="139"/>
    </location>
</feature>
<feature type="transmembrane region" description="Helical" evidence="1">
    <location>
        <begin position="12"/>
        <end position="30"/>
    </location>
</feature>
<evidence type="ECO:0000313" key="3">
    <source>
        <dbReference type="Proteomes" id="UP000816034"/>
    </source>
</evidence>
<keyword evidence="1" id="KW-0472">Membrane</keyword>
<dbReference type="EMBL" id="PYSW02000009">
    <property type="protein sequence ID" value="KAG2388863.1"/>
    <property type="molecule type" value="Genomic_DNA"/>
</dbReference>
<name>A0AA88GYS9_NAELO</name>
<feature type="transmembrane region" description="Helical" evidence="1">
    <location>
        <begin position="203"/>
        <end position="221"/>
    </location>
</feature>
<dbReference type="GeneID" id="68092764"/>
<evidence type="ECO:0000256" key="1">
    <source>
        <dbReference type="SAM" id="Phobius"/>
    </source>
</evidence>
<protein>
    <recommendedName>
        <fullName evidence="4">Transmembrane protein</fullName>
    </recommendedName>
</protein>
<dbReference type="AlphaFoldDB" id="A0AA88GYS9"/>
<dbReference type="Proteomes" id="UP000816034">
    <property type="component" value="Unassembled WGS sequence"/>
</dbReference>